<dbReference type="Proteomes" id="UP000322454">
    <property type="component" value="Unassembled WGS sequence"/>
</dbReference>
<keyword evidence="9" id="KW-0699">rRNA-binding</keyword>
<proteinExistence type="inferred from homology"/>
<keyword evidence="9" id="KW-0819">tRNA processing</keyword>
<dbReference type="CDD" id="cd10845">
    <property type="entry name" value="DSRM_RNAse_III_family"/>
    <property type="match status" value="1"/>
</dbReference>
<dbReference type="PANTHER" id="PTHR11207:SF0">
    <property type="entry name" value="RIBONUCLEASE 3"/>
    <property type="match status" value="1"/>
</dbReference>
<keyword evidence="9" id="KW-0460">Magnesium</keyword>
<sequence>MDYNIIEKRIGYSFKDRSLINLAFTHKSVSAEKNYERLEFLGDAVIGAIVTEYLYKNYINLNEGELSKYRASLVRLDALYNIAQNIKISEFIIKERDNGAAELKAKNKRIIGNVYEAVIGAVFLDSSFEKTKEILIKHILKVTPDIDEEILKNSDFKTELQEMVQKETGRTPRYFTINKEGPDHNAVFTICVKIDDEIFALGRGNTKKDAEQNGAKIAIKKFMEKLNDKK</sequence>
<reference evidence="12 13" key="1">
    <citation type="submission" date="2019-01" db="EMBL/GenBank/DDBJ databases">
        <title>Insights into ecological role of a new deltaproteobacterial order Candidatus Sinidesulfobacterales (Sva0485) by metagenomics and metatranscriptomics.</title>
        <authorList>
            <person name="Tan S."/>
            <person name="Liu J."/>
            <person name="Fang Y."/>
            <person name="Hedlund B."/>
            <person name="Lian Z.-H."/>
            <person name="Huang L.-Y."/>
            <person name="Li J.-T."/>
            <person name="Huang L.-N."/>
            <person name="Li W.-J."/>
            <person name="Jiang H.-C."/>
            <person name="Dong H.-L."/>
            <person name="Shu W.-S."/>
        </authorList>
    </citation>
    <scope>NUCLEOTIDE SEQUENCE [LARGE SCALE GENOMIC DNA]</scope>
    <source>
        <strain evidence="12">AP4</strain>
    </source>
</reference>
<evidence type="ECO:0000256" key="1">
    <source>
        <dbReference type="ARBA" id="ARBA00000109"/>
    </source>
</evidence>
<feature type="binding site" evidence="9">
    <location>
        <position position="113"/>
    </location>
    <ligand>
        <name>Mg(2+)</name>
        <dbReference type="ChEBI" id="CHEBI:18420"/>
    </ligand>
</feature>
<dbReference type="PROSITE" id="PS50137">
    <property type="entry name" value="DS_RBD"/>
    <property type="match status" value="1"/>
</dbReference>
<evidence type="ECO:0000259" key="10">
    <source>
        <dbReference type="PROSITE" id="PS50137"/>
    </source>
</evidence>
<organism evidence="12 13">
    <name type="scientific">Candidatus Acidulodesulfobacterium acidiphilum</name>
    <dbReference type="NCBI Taxonomy" id="2597224"/>
    <lineage>
        <taxon>Bacteria</taxon>
        <taxon>Deltaproteobacteria</taxon>
        <taxon>Candidatus Acidulodesulfobacterales</taxon>
        <taxon>Candidatus Acidulodesulfobacterium</taxon>
    </lineage>
</organism>
<comment type="function">
    <text evidence="9">Digests double-stranded RNA. Involved in the processing of primary rRNA transcript to yield the immediate precursors to the large and small rRNAs (23S and 16S). Processes some mRNAs, and tRNAs when they are encoded in the rRNA operon. Processes pre-crRNA and tracrRNA of type II CRISPR loci if present in the organism.</text>
</comment>
<dbReference type="GO" id="GO:0010468">
    <property type="term" value="P:regulation of gene expression"/>
    <property type="evidence" value="ECO:0007669"/>
    <property type="project" value="TreeGrafter"/>
</dbReference>
<protein>
    <recommendedName>
        <fullName evidence="9">Ribonuclease 3</fullName>
        <ecNumber evidence="9">3.1.26.3</ecNumber>
    </recommendedName>
    <alternativeName>
        <fullName evidence="9">Ribonuclease III</fullName>
        <shortName evidence="9">RNase III</shortName>
    </alternativeName>
</protein>
<dbReference type="Gene3D" id="1.10.1520.10">
    <property type="entry name" value="Ribonuclease III domain"/>
    <property type="match status" value="1"/>
</dbReference>
<dbReference type="InterPro" id="IPR036389">
    <property type="entry name" value="RNase_III_sf"/>
</dbReference>
<evidence type="ECO:0000256" key="3">
    <source>
        <dbReference type="ARBA" id="ARBA00022552"/>
    </source>
</evidence>
<feature type="binding site" evidence="9">
    <location>
        <position position="39"/>
    </location>
    <ligand>
        <name>Mg(2+)</name>
        <dbReference type="ChEBI" id="CHEBI:18420"/>
    </ligand>
</feature>
<keyword evidence="9" id="KW-0479">Metal-binding</keyword>
<dbReference type="FunFam" id="1.10.1520.10:FF:000001">
    <property type="entry name" value="Ribonuclease 3"/>
    <property type="match status" value="1"/>
</dbReference>
<evidence type="ECO:0000256" key="7">
    <source>
        <dbReference type="ARBA" id="ARBA00022801"/>
    </source>
</evidence>
<gene>
    <name evidence="9 12" type="primary">rnc</name>
    <name evidence="12" type="ORF">EVJ48_03520</name>
</gene>
<dbReference type="GO" id="GO:0005737">
    <property type="term" value="C:cytoplasm"/>
    <property type="evidence" value="ECO:0007669"/>
    <property type="project" value="UniProtKB-SubCell"/>
</dbReference>
<comment type="catalytic activity">
    <reaction evidence="1 9">
        <text>Endonucleolytic cleavage to 5'-phosphomonoester.</text>
        <dbReference type="EC" id="3.1.26.3"/>
    </reaction>
</comment>
<dbReference type="GO" id="GO:0046872">
    <property type="term" value="F:metal ion binding"/>
    <property type="evidence" value="ECO:0007669"/>
    <property type="project" value="UniProtKB-KW"/>
</dbReference>
<dbReference type="Pfam" id="PF00035">
    <property type="entry name" value="dsrm"/>
    <property type="match status" value="1"/>
</dbReference>
<dbReference type="GO" id="GO:0003725">
    <property type="term" value="F:double-stranded RNA binding"/>
    <property type="evidence" value="ECO:0007669"/>
    <property type="project" value="TreeGrafter"/>
</dbReference>
<dbReference type="PROSITE" id="PS00517">
    <property type="entry name" value="RNASE_3_1"/>
    <property type="match status" value="1"/>
</dbReference>
<evidence type="ECO:0000256" key="4">
    <source>
        <dbReference type="ARBA" id="ARBA00022664"/>
    </source>
</evidence>
<evidence type="ECO:0000313" key="12">
    <source>
        <dbReference type="EMBL" id="RZV39765.1"/>
    </source>
</evidence>
<dbReference type="CDD" id="cd00593">
    <property type="entry name" value="RIBOc"/>
    <property type="match status" value="1"/>
</dbReference>
<dbReference type="NCBIfam" id="TIGR02191">
    <property type="entry name" value="RNaseIII"/>
    <property type="match status" value="1"/>
</dbReference>
<dbReference type="SMART" id="SM00358">
    <property type="entry name" value="DSRM"/>
    <property type="match status" value="1"/>
</dbReference>
<dbReference type="PANTHER" id="PTHR11207">
    <property type="entry name" value="RIBONUCLEASE III"/>
    <property type="match status" value="1"/>
</dbReference>
<dbReference type="SUPFAM" id="SSF54768">
    <property type="entry name" value="dsRNA-binding domain-like"/>
    <property type="match status" value="1"/>
</dbReference>
<evidence type="ECO:0000256" key="5">
    <source>
        <dbReference type="ARBA" id="ARBA00022722"/>
    </source>
</evidence>
<dbReference type="SUPFAM" id="SSF69065">
    <property type="entry name" value="RNase III domain-like"/>
    <property type="match status" value="1"/>
</dbReference>
<comment type="cofactor">
    <cofactor evidence="9">
        <name>Mg(2+)</name>
        <dbReference type="ChEBI" id="CHEBI:18420"/>
    </cofactor>
</comment>
<dbReference type="AlphaFoldDB" id="A0A520XF93"/>
<dbReference type="SMART" id="SM00535">
    <property type="entry name" value="RIBOc"/>
    <property type="match status" value="1"/>
</dbReference>
<evidence type="ECO:0000259" key="11">
    <source>
        <dbReference type="PROSITE" id="PS50142"/>
    </source>
</evidence>
<dbReference type="Pfam" id="PF14622">
    <property type="entry name" value="Ribonucleas_3_3"/>
    <property type="match status" value="1"/>
</dbReference>
<keyword evidence="8 9" id="KW-0694">RNA-binding</keyword>
<dbReference type="PROSITE" id="PS50142">
    <property type="entry name" value="RNASE_3_2"/>
    <property type="match status" value="1"/>
</dbReference>
<dbReference type="GO" id="GO:0004525">
    <property type="term" value="F:ribonuclease III activity"/>
    <property type="evidence" value="ECO:0007669"/>
    <property type="project" value="UniProtKB-UniRule"/>
</dbReference>
<dbReference type="HAMAP" id="MF_00104">
    <property type="entry name" value="RNase_III"/>
    <property type="match status" value="1"/>
</dbReference>
<keyword evidence="3 9" id="KW-0698">rRNA processing</keyword>
<dbReference type="InterPro" id="IPR014720">
    <property type="entry name" value="dsRBD_dom"/>
</dbReference>
<dbReference type="Gene3D" id="3.30.160.20">
    <property type="match status" value="1"/>
</dbReference>
<keyword evidence="7 9" id="KW-0378">Hydrolase</keyword>
<name>A0A520XF93_9DELT</name>
<evidence type="ECO:0000256" key="6">
    <source>
        <dbReference type="ARBA" id="ARBA00022759"/>
    </source>
</evidence>
<dbReference type="GO" id="GO:0019843">
    <property type="term" value="F:rRNA binding"/>
    <property type="evidence" value="ECO:0007669"/>
    <property type="project" value="UniProtKB-KW"/>
</dbReference>
<keyword evidence="5 9" id="KW-0540">Nuclease</keyword>
<dbReference type="GO" id="GO:0006364">
    <property type="term" value="P:rRNA processing"/>
    <property type="evidence" value="ECO:0007669"/>
    <property type="project" value="UniProtKB-UniRule"/>
</dbReference>
<dbReference type="EC" id="3.1.26.3" evidence="9"/>
<evidence type="ECO:0000256" key="2">
    <source>
        <dbReference type="ARBA" id="ARBA00010183"/>
    </source>
</evidence>
<feature type="domain" description="DRBM" evidence="10">
    <location>
        <begin position="155"/>
        <end position="224"/>
    </location>
</feature>
<dbReference type="InterPro" id="IPR011907">
    <property type="entry name" value="RNase_III"/>
</dbReference>
<dbReference type="EMBL" id="SHMQ01000006">
    <property type="protein sequence ID" value="RZV39765.1"/>
    <property type="molecule type" value="Genomic_DNA"/>
</dbReference>
<feature type="active site" evidence="9">
    <location>
        <position position="116"/>
    </location>
</feature>
<feature type="active site" evidence="9">
    <location>
        <position position="43"/>
    </location>
</feature>
<comment type="subcellular location">
    <subcellularLocation>
        <location evidence="9">Cytoplasm</location>
    </subcellularLocation>
</comment>
<keyword evidence="4 9" id="KW-0507">mRNA processing</keyword>
<evidence type="ECO:0000256" key="9">
    <source>
        <dbReference type="HAMAP-Rule" id="MF_00104"/>
    </source>
</evidence>
<keyword evidence="6 9" id="KW-0255">Endonuclease</keyword>
<comment type="similarity">
    <text evidence="2">Belongs to the ribonuclease III family.</text>
</comment>
<feature type="binding site" evidence="9">
    <location>
        <position position="116"/>
    </location>
    <ligand>
        <name>Mg(2+)</name>
        <dbReference type="ChEBI" id="CHEBI:18420"/>
    </ligand>
</feature>
<keyword evidence="9" id="KW-0963">Cytoplasm</keyword>
<comment type="subunit">
    <text evidence="9">Homodimer.</text>
</comment>
<comment type="caution">
    <text evidence="12">The sequence shown here is derived from an EMBL/GenBank/DDBJ whole genome shotgun (WGS) entry which is preliminary data.</text>
</comment>
<evidence type="ECO:0000256" key="8">
    <source>
        <dbReference type="ARBA" id="ARBA00022884"/>
    </source>
</evidence>
<accession>A0A520XF93</accession>
<dbReference type="GO" id="GO:0006397">
    <property type="term" value="P:mRNA processing"/>
    <property type="evidence" value="ECO:0007669"/>
    <property type="project" value="UniProtKB-UniRule"/>
</dbReference>
<dbReference type="InterPro" id="IPR000999">
    <property type="entry name" value="RNase_III_dom"/>
</dbReference>
<dbReference type="GO" id="GO:0008033">
    <property type="term" value="P:tRNA processing"/>
    <property type="evidence" value="ECO:0007669"/>
    <property type="project" value="UniProtKB-KW"/>
</dbReference>
<feature type="domain" description="RNase III" evidence="11">
    <location>
        <begin position="3"/>
        <end position="127"/>
    </location>
</feature>
<evidence type="ECO:0000313" key="13">
    <source>
        <dbReference type="Proteomes" id="UP000322454"/>
    </source>
</evidence>